<dbReference type="RefSeq" id="WP_014803237.1">
    <property type="nucleotide sequence ID" value="NC_018020.1"/>
</dbReference>
<evidence type="ECO:0000259" key="1">
    <source>
        <dbReference type="PROSITE" id="PS50042"/>
    </source>
</evidence>
<dbReference type="EMBL" id="CP002959">
    <property type="protein sequence ID" value="AFM12731.1"/>
    <property type="molecule type" value="Genomic_DNA"/>
</dbReference>
<accession>I4B624</accession>
<dbReference type="Gene3D" id="2.60.120.10">
    <property type="entry name" value="Jelly Rolls"/>
    <property type="match status" value="1"/>
</dbReference>
<reference evidence="2 3" key="1">
    <citation type="submission" date="2012-06" db="EMBL/GenBank/DDBJ databases">
        <title>The complete chromosome of genome of Turneriella parva DSM 21527.</title>
        <authorList>
            <consortium name="US DOE Joint Genome Institute (JGI-PGF)"/>
            <person name="Lucas S."/>
            <person name="Han J."/>
            <person name="Lapidus A."/>
            <person name="Bruce D."/>
            <person name="Goodwin L."/>
            <person name="Pitluck S."/>
            <person name="Peters L."/>
            <person name="Kyrpides N."/>
            <person name="Mavromatis K."/>
            <person name="Ivanova N."/>
            <person name="Mikhailova N."/>
            <person name="Chertkov O."/>
            <person name="Detter J.C."/>
            <person name="Tapia R."/>
            <person name="Han C."/>
            <person name="Land M."/>
            <person name="Hauser L."/>
            <person name="Markowitz V."/>
            <person name="Cheng J.-F."/>
            <person name="Hugenholtz P."/>
            <person name="Woyke T."/>
            <person name="Wu D."/>
            <person name="Gronow S."/>
            <person name="Wellnitz S."/>
            <person name="Brambilla E."/>
            <person name="Klenk H.-P."/>
            <person name="Eisen J.A."/>
        </authorList>
    </citation>
    <scope>NUCLEOTIDE SEQUENCE [LARGE SCALE GENOMIC DNA]</scope>
    <source>
        <strain evidence="3">ATCC BAA-1111 / DSM 21527 / NCTC 11395 / H</strain>
    </source>
</reference>
<sequence>MFDLIQHGKAMPQRHLRAGDYVYRAGKAFDGNMYIVLEGEVVRLDHHEAFIVGSELGAGQFFGDVELMAESEVRLQTFKVKSLSATLAIMDKKAVKLAGGLHPQFFLNLLRSAIDNLSSAEQYLIHTIDKADK</sequence>
<dbReference type="AlphaFoldDB" id="I4B624"/>
<dbReference type="Pfam" id="PF00027">
    <property type="entry name" value="cNMP_binding"/>
    <property type="match status" value="1"/>
</dbReference>
<evidence type="ECO:0000313" key="2">
    <source>
        <dbReference type="EMBL" id="AFM12731.1"/>
    </source>
</evidence>
<dbReference type="PROSITE" id="PS50042">
    <property type="entry name" value="CNMP_BINDING_3"/>
    <property type="match status" value="1"/>
</dbReference>
<evidence type="ECO:0000313" key="3">
    <source>
        <dbReference type="Proteomes" id="UP000006048"/>
    </source>
</evidence>
<dbReference type="SUPFAM" id="SSF51206">
    <property type="entry name" value="cAMP-binding domain-like"/>
    <property type="match status" value="1"/>
</dbReference>
<keyword evidence="3" id="KW-1185">Reference proteome</keyword>
<dbReference type="InterPro" id="IPR000595">
    <property type="entry name" value="cNMP-bd_dom"/>
</dbReference>
<organism evidence="2 3">
    <name type="scientific">Turneriella parva (strain ATCC BAA-1111 / DSM 21527 / NCTC 11395 / H)</name>
    <name type="common">Leptospira parva</name>
    <dbReference type="NCBI Taxonomy" id="869212"/>
    <lineage>
        <taxon>Bacteria</taxon>
        <taxon>Pseudomonadati</taxon>
        <taxon>Spirochaetota</taxon>
        <taxon>Spirochaetia</taxon>
        <taxon>Leptospirales</taxon>
        <taxon>Leptospiraceae</taxon>
        <taxon>Turneriella</taxon>
    </lineage>
</organism>
<dbReference type="HOGENOM" id="CLU_1905862_0_0_12"/>
<dbReference type="KEGG" id="tpx:Turpa_2085"/>
<dbReference type="Proteomes" id="UP000006048">
    <property type="component" value="Chromosome"/>
</dbReference>
<dbReference type="OrthoDB" id="341747at2"/>
<name>I4B624_TURPD</name>
<dbReference type="InterPro" id="IPR018490">
    <property type="entry name" value="cNMP-bd_dom_sf"/>
</dbReference>
<dbReference type="CDD" id="cd00038">
    <property type="entry name" value="CAP_ED"/>
    <property type="match status" value="1"/>
</dbReference>
<feature type="domain" description="Cyclic nucleotide-binding" evidence="1">
    <location>
        <begin position="10"/>
        <end position="96"/>
    </location>
</feature>
<protein>
    <submittedName>
        <fullName evidence="2">Cyclic nucleotide-binding protein</fullName>
    </submittedName>
</protein>
<dbReference type="STRING" id="869212.Turpa_2085"/>
<dbReference type="PATRIC" id="fig|869212.3.peg.2088"/>
<gene>
    <name evidence="2" type="ordered locus">Turpa_2085</name>
</gene>
<dbReference type="InterPro" id="IPR014710">
    <property type="entry name" value="RmlC-like_jellyroll"/>
</dbReference>
<proteinExistence type="predicted"/>